<feature type="region of interest" description="Disordered" evidence="1">
    <location>
        <begin position="1"/>
        <end position="54"/>
    </location>
</feature>
<feature type="compositionally biased region" description="Polar residues" evidence="1">
    <location>
        <begin position="1"/>
        <end position="10"/>
    </location>
</feature>
<accession>A0ABU8BPC2</accession>
<organism evidence="2 3">
    <name type="scientific">Bradyrhizobium algeriense</name>
    <dbReference type="NCBI Taxonomy" id="634784"/>
    <lineage>
        <taxon>Bacteria</taxon>
        <taxon>Pseudomonadati</taxon>
        <taxon>Pseudomonadota</taxon>
        <taxon>Alphaproteobacteria</taxon>
        <taxon>Hyphomicrobiales</taxon>
        <taxon>Nitrobacteraceae</taxon>
        <taxon>Bradyrhizobium</taxon>
    </lineage>
</organism>
<reference evidence="2 3" key="1">
    <citation type="submission" date="2024-02" db="EMBL/GenBank/DDBJ databases">
        <title>Adaptive strategies in a cosmopolitan and abundant soil bacterium.</title>
        <authorList>
            <person name="Carini P."/>
        </authorList>
    </citation>
    <scope>NUCLEOTIDE SEQUENCE [LARGE SCALE GENOMIC DNA]</scope>
    <source>
        <strain evidence="2 3">AZCC 1608</strain>
    </source>
</reference>
<proteinExistence type="predicted"/>
<dbReference type="EMBL" id="JAZHRV010000001">
    <property type="protein sequence ID" value="MEH2559941.1"/>
    <property type="molecule type" value="Genomic_DNA"/>
</dbReference>
<evidence type="ECO:0000256" key="1">
    <source>
        <dbReference type="SAM" id="MobiDB-lite"/>
    </source>
</evidence>
<evidence type="ECO:0000313" key="2">
    <source>
        <dbReference type="EMBL" id="MEH2559941.1"/>
    </source>
</evidence>
<comment type="caution">
    <text evidence="2">The sequence shown here is derived from an EMBL/GenBank/DDBJ whole genome shotgun (WGS) entry which is preliminary data.</text>
</comment>
<keyword evidence="3" id="KW-1185">Reference proteome</keyword>
<protein>
    <submittedName>
        <fullName evidence="2">Uncharacterized protein</fullName>
    </submittedName>
</protein>
<dbReference type="RefSeq" id="WP_334488564.1">
    <property type="nucleotide sequence ID" value="NZ_JAZHRV010000001.1"/>
</dbReference>
<evidence type="ECO:0000313" key="3">
    <source>
        <dbReference type="Proteomes" id="UP001364224"/>
    </source>
</evidence>
<gene>
    <name evidence="2" type="ORF">V1286_007470</name>
</gene>
<sequence length="96" mass="10242">MSTMSAQNPVSLPAPGAFSSEVEPVRVKKTRQIKNPEPRSDSIGTKKAPGSGENIVQPLFVHEYRCMAAPAEGRDTPIASLNRETKAAGAAMIRHA</sequence>
<name>A0ABU8BPC2_9BRAD</name>
<dbReference type="Proteomes" id="UP001364224">
    <property type="component" value="Unassembled WGS sequence"/>
</dbReference>